<evidence type="ECO:0000313" key="2">
    <source>
        <dbReference type="Proteomes" id="UP000467840"/>
    </source>
</evidence>
<comment type="caution">
    <text evidence="1">The sequence shown here is derived from an EMBL/GenBank/DDBJ whole genome shotgun (WGS) entry which is preliminary data.</text>
</comment>
<evidence type="ECO:0000313" key="1">
    <source>
        <dbReference type="EMBL" id="KAF2303364.1"/>
    </source>
</evidence>
<accession>A0A6A6LQN4</accession>
<dbReference type="Proteomes" id="UP000467840">
    <property type="component" value="Chromosome 16"/>
</dbReference>
<organism evidence="1 2">
    <name type="scientific">Hevea brasiliensis</name>
    <name type="common">Para rubber tree</name>
    <name type="synonym">Siphonia brasiliensis</name>
    <dbReference type="NCBI Taxonomy" id="3981"/>
    <lineage>
        <taxon>Eukaryota</taxon>
        <taxon>Viridiplantae</taxon>
        <taxon>Streptophyta</taxon>
        <taxon>Embryophyta</taxon>
        <taxon>Tracheophyta</taxon>
        <taxon>Spermatophyta</taxon>
        <taxon>Magnoliopsida</taxon>
        <taxon>eudicotyledons</taxon>
        <taxon>Gunneridae</taxon>
        <taxon>Pentapetalae</taxon>
        <taxon>rosids</taxon>
        <taxon>fabids</taxon>
        <taxon>Malpighiales</taxon>
        <taxon>Euphorbiaceae</taxon>
        <taxon>Crotonoideae</taxon>
        <taxon>Micrandreae</taxon>
        <taxon>Hevea</taxon>
    </lineage>
</organism>
<name>A0A6A6LQN4_HEVBR</name>
<keyword evidence="2" id="KW-1185">Reference proteome</keyword>
<gene>
    <name evidence="1" type="ORF">GH714_017408</name>
</gene>
<protein>
    <submittedName>
        <fullName evidence="1">Uncharacterized protein</fullName>
    </submittedName>
</protein>
<proteinExistence type="predicted"/>
<reference evidence="1 2" key="1">
    <citation type="journal article" date="2020" name="Mol. Plant">
        <title>The Chromosome-Based Rubber Tree Genome Provides New Insights into Spurge Genome Evolution and Rubber Biosynthesis.</title>
        <authorList>
            <person name="Liu J."/>
            <person name="Shi C."/>
            <person name="Shi C.C."/>
            <person name="Li W."/>
            <person name="Zhang Q.J."/>
            <person name="Zhang Y."/>
            <person name="Li K."/>
            <person name="Lu H.F."/>
            <person name="Shi C."/>
            <person name="Zhu S.T."/>
            <person name="Xiao Z.Y."/>
            <person name="Nan H."/>
            <person name="Yue Y."/>
            <person name="Zhu X.G."/>
            <person name="Wu Y."/>
            <person name="Hong X.N."/>
            <person name="Fan G.Y."/>
            <person name="Tong Y."/>
            <person name="Zhang D."/>
            <person name="Mao C.L."/>
            <person name="Liu Y.L."/>
            <person name="Hao S.J."/>
            <person name="Liu W.Q."/>
            <person name="Lv M.Q."/>
            <person name="Zhang H.B."/>
            <person name="Liu Y."/>
            <person name="Hu-Tang G.R."/>
            <person name="Wang J.P."/>
            <person name="Wang J.H."/>
            <person name="Sun Y.H."/>
            <person name="Ni S.B."/>
            <person name="Chen W.B."/>
            <person name="Zhang X.C."/>
            <person name="Jiao Y.N."/>
            <person name="Eichler E.E."/>
            <person name="Li G.H."/>
            <person name="Liu X."/>
            <person name="Gao L.Z."/>
        </authorList>
    </citation>
    <scope>NUCLEOTIDE SEQUENCE [LARGE SCALE GENOMIC DNA]</scope>
    <source>
        <strain evidence="2">cv. GT1</strain>
        <tissue evidence="1">Leaf</tissue>
    </source>
</reference>
<dbReference type="EMBL" id="JAAGAX010000009">
    <property type="protein sequence ID" value="KAF2303364.1"/>
    <property type="molecule type" value="Genomic_DNA"/>
</dbReference>
<sequence length="121" mass="13716">MVLVASPDDCSGQRRVSRYRTRLQRIRIVRISTRTREDHFTDIVNDLVGILDSLEITKACLHVYSSPPRGGLRGCNNRSATRTQRLTQSADEEFSITEPKVKVPALLFMGAKDYVFKFTGI</sequence>
<dbReference type="AlphaFoldDB" id="A0A6A6LQN4"/>